<feature type="domain" description="Gamma-glutamylcyclotransferase AIG2-like" evidence="4">
    <location>
        <begin position="8"/>
        <end position="105"/>
    </location>
</feature>
<dbReference type="PANTHER" id="PTHR31544">
    <property type="entry name" value="AIG2-LIKE PROTEIN D"/>
    <property type="match status" value="1"/>
</dbReference>
<dbReference type="AlphaFoldDB" id="A0A5C3KJ34"/>
<evidence type="ECO:0000256" key="2">
    <source>
        <dbReference type="ARBA" id="ARBA00022679"/>
    </source>
</evidence>
<dbReference type="OrthoDB" id="1044435at2759"/>
<evidence type="ECO:0000313" key="6">
    <source>
        <dbReference type="Proteomes" id="UP000307440"/>
    </source>
</evidence>
<dbReference type="InterPro" id="IPR009288">
    <property type="entry name" value="AIG2-like_dom"/>
</dbReference>
<comment type="similarity">
    <text evidence="1">Belongs to the gamma-glutamylcyclotransferase family.</text>
</comment>
<dbReference type="EMBL" id="ML210305">
    <property type="protein sequence ID" value="TFK20281.1"/>
    <property type="molecule type" value="Genomic_DNA"/>
</dbReference>
<gene>
    <name evidence="5" type="ORF">FA15DRAFT_673599</name>
</gene>
<dbReference type="Proteomes" id="UP000307440">
    <property type="component" value="Unassembled WGS sequence"/>
</dbReference>
<dbReference type="Pfam" id="PF06094">
    <property type="entry name" value="GGACT"/>
    <property type="match status" value="1"/>
</dbReference>
<name>A0A5C3KJ34_COPMA</name>
<dbReference type="InterPro" id="IPR013024">
    <property type="entry name" value="GGCT-like"/>
</dbReference>
<evidence type="ECO:0000256" key="3">
    <source>
        <dbReference type="ARBA" id="ARBA00030602"/>
    </source>
</evidence>
<organism evidence="5 6">
    <name type="scientific">Coprinopsis marcescibilis</name>
    <name type="common">Agaric fungus</name>
    <name type="synonym">Psathyrella marcescibilis</name>
    <dbReference type="NCBI Taxonomy" id="230819"/>
    <lineage>
        <taxon>Eukaryota</taxon>
        <taxon>Fungi</taxon>
        <taxon>Dikarya</taxon>
        <taxon>Basidiomycota</taxon>
        <taxon>Agaricomycotina</taxon>
        <taxon>Agaricomycetes</taxon>
        <taxon>Agaricomycetidae</taxon>
        <taxon>Agaricales</taxon>
        <taxon>Agaricineae</taxon>
        <taxon>Psathyrellaceae</taxon>
        <taxon>Coprinopsis</taxon>
    </lineage>
</organism>
<dbReference type="InterPro" id="IPR036568">
    <property type="entry name" value="GGCT-like_sf"/>
</dbReference>
<proteinExistence type="inferred from homology"/>
<keyword evidence="6" id="KW-1185">Reference proteome</keyword>
<dbReference type="Gene3D" id="3.10.490.10">
    <property type="entry name" value="Gamma-glutamyl cyclotransferase-like"/>
    <property type="match status" value="1"/>
</dbReference>
<evidence type="ECO:0000259" key="4">
    <source>
        <dbReference type="Pfam" id="PF06094"/>
    </source>
</evidence>
<dbReference type="SUPFAM" id="SSF110857">
    <property type="entry name" value="Gamma-glutamyl cyclotransferase-like"/>
    <property type="match status" value="1"/>
</dbReference>
<evidence type="ECO:0000256" key="1">
    <source>
        <dbReference type="ARBA" id="ARBA00008861"/>
    </source>
</evidence>
<dbReference type="PANTHER" id="PTHR31544:SF2">
    <property type="entry name" value="AIG2-LIKE PROTEIN D"/>
    <property type="match status" value="1"/>
</dbReference>
<sequence length="179" mass="20469">MSTTASAFFYGTLMHPTILKQIIQNEATHLVYCPAILLNYTRHKVKDVDYPGIIPESKGKTLFSRELSQDERSVRGTLVMGLTESDIEFLDYFEGDEYKRVEVDIHPLAPSASISTHSEEDLDLVLLHSTPLPPTPELASPFKAQTYVFLNVAQLEPELWSFEDFVKENAYKWFDYESD</sequence>
<reference evidence="5 6" key="1">
    <citation type="journal article" date="2019" name="Nat. Ecol. Evol.">
        <title>Megaphylogeny resolves global patterns of mushroom evolution.</title>
        <authorList>
            <person name="Varga T."/>
            <person name="Krizsan K."/>
            <person name="Foldi C."/>
            <person name="Dima B."/>
            <person name="Sanchez-Garcia M."/>
            <person name="Sanchez-Ramirez S."/>
            <person name="Szollosi G.J."/>
            <person name="Szarkandi J.G."/>
            <person name="Papp V."/>
            <person name="Albert L."/>
            <person name="Andreopoulos W."/>
            <person name="Angelini C."/>
            <person name="Antonin V."/>
            <person name="Barry K.W."/>
            <person name="Bougher N.L."/>
            <person name="Buchanan P."/>
            <person name="Buyck B."/>
            <person name="Bense V."/>
            <person name="Catcheside P."/>
            <person name="Chovatia M."/>
            <person name="Cooper J."/>
            <person name="Damon W."/>
            <person name="Desjardin D."/>
            <person name="Finy P."/>
            <person name="Geml J."/>
            <person name="Haridas S."/>
            <person name="Hughes K."/>
            <person name="Justo A."/>
            <person name="Karasinski D."/>
            <person name="Kautmanova I."/>
            <person name="Kiss B."/>
            <person name="Kocsube S."/>
            <person name="Kotiranta H."/>
            <person name="LaButti K.M."/>
            <person name="Lechner B.E."/>
            <person name="Liimatainen K."/>
            <person name="Lipzen A."/>
            <person name="Lukacs Z."/>
            <person name="Mihaltcheva S."/>
            <person name="Morgado L.N."/>
            <person name="Niskanen T."/>
            <person name="Noordeloos M.E."/>
            <person name="Ohm R.A."/>
            <person name="Ortiz-Santana B."/>
            <person name="Ovrebo C."/>
            <person name="Racz N."/>
            <person name="Riley R."/>
            <person name="Savchenko A."/>
            <person name="Shiryaev A."/>
            <person name="Soop K."/>
            <person name="Spirin V."/>
            <person name="Szebenyi C."/>
            <person name="Tomsovsky M."/>
            <person name="Tulloss R.E."/>
            <person name="Uehling J."/>
            <person name="Grigoriev I.V."/>
            <person name="Vagvolgyi C."/>
            <person name="Papp T."/>
            <person name="Martin F.M."/>
            <person name="Miettinen O."/>
            <person name="Hibbett D.S."/>
            <person name="Nagy L.G."/>
        </authorList>
    </citation>
    <scope>NUCLEOTIDE SEQUENCE [LARGE SCALE GENOMIC DNA]</scope>
    <source>
        <strain evidence="5 6">CBS 121175</strain>
    </source>
</reference>
<dbReference type="CDD" id="cd06661">
    <property type="entry name" value="GGCT_like"/>
    <property type="match status" value="1"/>
</dbReference>
<dbReference type="GO" id="GO:0016740">
    <property type="term" value="F:transferase activity"/>
    <property type="evidence" value="ECO:0007669"/>
    <property type="project" value="UniProtKB-KW"/>
</dbReference>
<accession>A0A5C3KJ34</accession>
<dbReference type="InterPro" id="IPR045038">
    <property type="entry name" value="AIG2-like"/>
</dbReference>
<protein>
    <recommendedName>
        <fullName evidence="3">Putative gamma-glutamylcyclotransferase</fullName>
    </recommendedName>
</protein>
<evidence type="ECO:0000313" key="5">
    <source>
        <dbReference type="EMBL" id="TFK20281.1"/>
    </source>
</evidence>
<keyword evidence="2" id="KW-0808">Transferase</keyword>